<dbReference type="InterPro" id="IPR006029">
    <property type="entry name" value="Neurotrans-gated_channel_TM"/>
</dbReference>
<gene>
    <name evidence="7" type="ORF">FKW44_018569</name>
</gene>
<keyword evidence="5" id="KW-0407">Ion channel</keyword>
<evidence type="ECO:0000256" key="1">
    <source>
        <dbReference type="ARBA" id="ARBA00004236"/>
    </source>
</evidence>
<protein>
    <recommendedName>
        <fullName evidence="6">Neurotransmitter-gated ion-channel transmembrane domain-containing protein</fullName>
    </recommendedName>
</protein>
<keyword evidence="2" id="KW-0813">Transport</keyword>
<feature type="domain" description="Neurotransmitter-gated ion-channel transmembrane" evidence="6">
    <location>
        <begin position="71"/>
        <end position="116"/>
    </location>
</feature>
<accession>A0A7T8GV03</accession>
<evidence type="ECO:0000313" key="8">
    <source>
        <dbReference type="Proteomes" id="UP000595437"/>
    </source>
</evidence>
<dbReference type="GO" id="GO:0005254">
    <property type="term" value="F:chloride channel activity"/>
    <property type="evidence" value="ECO:0007669"/>
    <property type="project" value="UniProtKB-ARBA"/>
</dbReference>
<evidence type="ECO:0000256" key="5">
    <source>
        <dbReference type="ARBA" id="ARBA00023303"/>
    </source>
</evidence>
<keyword evidence="8" id="KW-1185">Reference proteome</keyword>
<dbReference type="GO" id="GO:0005886">
    <property type="term" value="C:plasma membrane"/>
    <property type="evidence" value="ECO:0007669"/>
    <property type="project" value="UniProtKB-SubCell"/>
</dbReference>
<feature type="non-terminal residue" evidence="7">
    <location>
        <position position="1"/>
    </location>
</feature>
<evidence type="ECO:0000256" key="4">
    <source>
        <dbReference type="ARBA" id="ARBA00023065"/>
    </source>
</evidence>
<name>A0A7T8GV03_CALRO</name>
<organism evidence="7 8">
    <name type="scientific">Caligus rogercresseyi</name>
    <name type="common">Sea louse</name>
    <dbReference type="NCBI Taxonomy" id="217165"/>
    <lineage>
        <taxon>Eukaryota</taxon>
        <taxon>Metazoa</taxon>
        <taxon>Ecdysozoa</taxon>
        <taxon>Arthropoda</taxon>
        <taxon>Crustacea</taxon>
        <taxon>Multicrustacea</taxon>
        <taxon>Hexanauplia</taxon>
        <taxon>Copepoda</taxon>
        <taxon>Siphonostomatoida</taxon>
        <taxon>Caligidae</taxon>
        <taxon>Caligus</taxon>
    </lineage>
</organism>
<dbReference type="Pfam" id="PF02932">
    <property type="entry name" value="Neur_chan_memb"/>
    <property type="match status" value="1"/>
</dbReference>
<evidence type="ECO:0000313" key="7">
    <source>
        <dbReference type="EMBL" id="QQP38086.1"/>
    </source>
</evidence>
<dbReference type="InterPro" id="IPR036734">
    <property type="entry name" value="Neur_chan_lig-bd_sf"/>
</dbReference>
<dbReference type="InterPro" id="IPR006028">
    <property type="entry name" value="GABAA/Glycine_rcpt"/>
</dbReference>
<dbReference type="OrthoDB" id="8890589at2759"/>
<dbReference type="SUPFAM" id="SSF90112">
    <property type="entry name" value="Neurotransmitter-gated ion-channel transmembrane pore"/>
    <property type="match status" value="1"/>
</dbReference>
<keyword evidence="3" id="KW-0472">Membrane</keyword>
<evidence type="ECO:0000256" key="3">
    <source>
        <dbReference type="ARBA" id="ARBA00022475"/>
    </source>
</evidence>
<dbReference type="PRINTS" id="PR00253">
    <property type="entry name" value="GABAARECEPTR"/>
</dbReference>
<proteinExistence type="predicted"/>
<evidence type="ECO:0000259" key="6">
    <source>
        <dbReference type="Pfam" id="PF02932"/>
    </source>
</evidence>
<dbReference type="Gene3D" id="6.10.250.2810">
    <property type="match status" value="1"/>
</dbReference>
<dbReference type="AlphaFoldDB" id="A0A7T8GV03"/>
<feature type="non-terminal residue" evidence="7">
    <location>
        <position position="116"/>
    </location>
</feature>
<comment type="subcellular location">
    <subcellularLocation>
        <location evidence="1">Cell membrane</location>
    </subcellularLocation>
</comment>
<dbReference type="GO" id="GO:0005230">
    <property type="term" value="F:extracellular ligand-gated monoatomic ion channel activity"/>
    <property type="evidence" value="ECO:0007669"/>
    <property type="project" value="InterPro"/>
</dbReference>
<keyword evidence="3" id="KW-1003">Cell membrane</keyword>
<keyword evidence="4" id="KW-0406">Ion transport</keyword>
<sequence length="116" mass="12941">GHTMSDIRYKWNDGLNSVQISSDVSLPQFKVLGHRQKTIETSLSTEFKNTFFFSSTGNYSRLACEIQFVRSMGVTTVLTMTTLMASTNAALPKISYVKSIDVYLGACFFMVFASLL</sequence>
<dbReference type="EMBL" id="CP045902">
    <property type="protein sequence ID" value="QQP38086.1"/>
    <property type="molecule type" value="Genomic_DNA"/>
</dbReference>
<dbReference type="InterPro" id="IPR036719">
    <property type="entry name" value="Neuro-gated_channel_TM_sf"/>
</dbReference>
<dbReference type="Proteomes" id="UP000595437">
    <property type="component" value="Chromosome 13"/>
</dbReference>
<reference evidence="8" key="1">
    <citation type="submission" date="2021-01" db="EMBL/GenBank/DDBJ databases">
        <title>Caligus Genome Assembly.</title>
        <authorList>
            <person name="Gallardo-Escarate C."/>
        </authorList>
    </citation>
    <scope>NUCLEOTIDE SEQUENCE [LARGE SCALE GENOMIC DNA]</scope>
</reference>
<dbReference type="GO" id="GO:0099095">
    <property type="term" value="F:ligand-gated monoatomic anion channel activity"/>
    <property type="evidence" value="ECO:0007669"/>
    <property type="project" value="UniProtKB-ARBA"/>
</dbReference>
<dbReference type="Gene3D" id="2.70.170.10">
    <property type="entry name" value="Neurotransmitter-gated ion-channel ligand-binding domain"/>
    <property type="match status" value="1"/>
</dbReference>
<evidence type="ECO:0000256" key="2">
    <source>
        <dbReference type="ARBA" id="ARBA00022448"/>
    </source>
</evidence>
<dbReference type="GO" id="GO:0004888">
    <property type="term" value="F:transmembrane signaling receptor activity"/>
    <property type="evidence" value="ECO:0007669"/>
    <property type="project" value="InterPro"/>
</dbReference>